<dbReference type="AlphaFoldDB" id="A0A517DTD7"/>
<keyword evidence="2" id="KW-1185">Reference proteome</keyword>
<name>A0A517DTD7_9FIRM</name>
<gene>
    <name evidence="1" type="ORF">SPTER_19540</name>
</gene>
<proteinExistence type="predicted"/>
<dbReference type="InterPro" id="IPR043504">
    <property type="entry name" value="Peptidase_S1_PA_chymotrypsin"/>
</dbReference>
<accession>A0A517DTD7</accession>
<evidence type="ECO:0000313" key="1">
    <source>
        <dbReference type="EMBL" id="QDR80624.1"/>
    </source>
</evidence>
<sequence length="337" mass="36684">MNKKEIPAIFRQLLKLDTQTNNVVGVGHGQKYTRGHNTGQEALIILVKKKYPHSELRNGSVLPERMANVPTDVIEVGDIRLLGERIEYHRPAQPGMSLGHYKISAGTFGAVVKDKNTGELLILSNNHVLANITDGNDGRAAVGDAIIQPGIYDGGKPEDCTIAHLRRFVPLHRETVSPKCIIAKVFEKLLNNCIHLLRPQYQVQVMKESEKMNIVDCAVAAPLEPAAIKPEILEFGTVAGIKEATPGLFVKKSGRTTGVTFSQVLATNVTFKIGMNNNEYGVFTDQILAGPMSMPGDSGSLILTEDNYAIGLLFAGSEQATMFNKITSVLDQLNVTL</sequence>
<dbReference type="KEGG" id="sted:SPTER_19540"/>
<protein>
    <submittedName>
        <fullName evidence="1">Uncharacterized protein</fullName>
    </submittedName>
</protein>
<dbReference type="SUPFAM" id="SSF50494">
    <property type="entry name" value="Trypsin-like serine proteases"/>
    <property type="match status" value="1"/>
</dbReference>
<reference evidence="1 2" key="1">
    <citation type="submission" date="2019-02" db="EMBL/GenBank/DDBJ databases">
        <title>Closed genome of Sporomusa termitida DSM 4440.</title>
        <authorList>
            <person name="Poehlein A."/>
            <person name="Daniel R."/>
        </authorList>
    </citation>
    <scope>NUCLEOTIDE SEQUENCE [LARGE SCALE GENOMIC DNA]</scope>
    <source>
        <strain evidence="1 2">DSM 4440</strain>
    </source>
</reference>
<evidence type="ECO:0000313" key="2">
    <source>
        <dbReference type="Proteomes" id="UP000320776"/>
    </source>
</evidence>
<dbReference type="RefSeq" id="WP_144350213.1">
    <property type="nucleotide sequence ID" value="NZ_CP036259.1"/>
</dbReference>
<organism evidence="1 2">
    <name type="scientific">Sporomusa termitida</name>
    <dbReference type="NCBI Taxonomy" id="2377"/>
    <lineage>
        <taxon>Bacteria</taxon>
        <taxon>Bacillati</taxon>
        <taxon>Bacillota</taxon>
        <taxon>Negativicutes</taxon>
        <taxon>Selenomonadales</taxon>
        <taxon>Sporomusaceae</taxon>
        <taxon>Sporomusa</taxon>
    </lineage>
</organism>
<dbReference type="EMBL" id="CP036259">
    <property type="protein sequence ID" value="QDR80624.1"/>
    <property type="molecule type" value="Genomic_DNA"/>
</dbReference>
<dbReference type="Proteomes" id="UP000320776">
    <property type="component" value="Chromosome"/>
</dbReference>
<dbReference type="OrthoDB" id="104542at2"/>
<dbReference type="Gene3D" id="2.40.10.10">
    <property type="entry name" value="Trypsin-like serine proteases"/>
    <property type="match status" value="1"/>
</dbReference>
<dbReference type="InterPro" id="IPR009003">
    <property type="entry name" value="Peptidase_S1_PA"/>
</dbReference>